<keyword evidence="2" id="KW-1185">Reference proteome</keyword>
<sequence>MHVPLASFAVVLRSANPDHRLNPKPQQLRQTEATPLLREPSALVHVQEDGAFFRGDREKNPRTGVLRCRGNNLYDVRKSSDKTWLAIKADTLRRTAWIRRGEFLVVQPTKEGSQVTAEIHRILSPYQVKHIRDQGMWSQAFAMEDD</sequence>
<evidence type="ECO:0000313" key="1">
    <source>
        <dbReference type="EMBL" id="KAH6938993.1"/>
    </source>
</evidence>
<protein>
    <submittedName>
        <fullName evidence="1">Uncharacterized protein</fullName>
    </submittedName>
</protein>
<dbReference type="Proteomes" id="UP000821845">
    <property type="component" value="Chromosome 2"/>
</dbReference>
<reference evidence="1" key="1">
    <citation type="submission" date="2020-05" db="EMBL/GenBank/DDBJ databases">
        <title>Large-scale comparative analyses of tick genomes elucidate their genetic diversity and vector capacities.</title>
        <authorList>
            <person name="Jia N."/>
            <person name="Wang J."/>
            <person name="Shi W."/>
            <person name="Du L."/>
            <person name="Sun Y."/>
            <person name="Zhan W."/>
            <person name="Jiang J."/>
            <person name="Wang Q."/>
            <person name="Zhang B."/>
            <person name="Ji P."/>
            <person name="Sakyi L.B."/>
            <person name="Cui X."/>
            <person name="Yuan T."/>
            <person name="Jiang B."/>
            <person name="Yang W."/>
            <person name="Lam T.T.-Y."/>
            <person name="Chang Q."/>
            <person name="Ding S."/>
            <person name="Wang X."/>
            <person name="Zhu J."/>
            <person name="Ruan X."/>
            <person name="Zhao L."/>
            <person name="Wei J."/>
            <person name="Que T."/>
            <person name="Du C."/>
            <person name="Cheng J."/>
            <person name="Dai P."/>
            <person name="Han X."/>
            <person name="Huang E."/>
            <person name="Gao Y."/>
            <person name="Liu J."/>
            <person name="Shao H."/>
            <person name="Ye R."/>
            <person name="Li L."/>
            <person name="Wei W."/>
            <person name="Wang X."/>
            <person name="Wang C."/>
            <person name="Yang T."/>
            <person name="Huo Q."/>
            <person name="Li W."/>
            <person name="Guo W."/>
            <person name="Chen H."/>
            <person name="Zhou L."/>
            <person name="Ni X."/>
            <person name="Tian J."/>
            <person name="Zhou Y."/>
            <person name="Sheng Y."/>
            <person name="Liu T."/>
            <person name="Pan Y."/>
            <person name="Xia L."/>
            <person name="Li J."/>
            <person name="Zhao F."/>
            <person name="Cao W."/>
        </authorList>
    </citation>
    <scope>NUCLEOTIDE SEQUENCE</scope>
    <source>
        <strain evidence="1">Hyas-2018</strain>
    </source>
</reference>
<dbReference type="EMBL" id="CM023482">
    <property type="protein sequence ID" value="KAH6938993.1"/>
    <property type="molecule type" value="Genomic_DNA"/>
</dbReference>
<name>A0ACB7SWA4_HYAAI</name>
<gene>
    <name evidence="1" type="ORF">HPB50_015452</name>
</gene>
<accession>A0ACB7SWA4</accession>
<evidence type="ECO:0000313" key="2">
    <source>
        <dbReference type="Proteomes" id="UP000821845"/>
    </source>
</evidence>
<proteinExistence type="predicted"/>
<organism evidence="1 2">
    <name type="scientific">Hyalomma asiaticum</name>
    <name type="common">Tick</name>
    <dbReference type="NCBI Taxonomy" id="266040"/>
    <lineage>
        <taxon>Eukaryota</taxon>
        <taxon>Metazoa</taxon>
        <taxon>Ecdysozoa</taxon>
        <taxon>Arthropoda</taxon>
        <taxon>Chelicerata</taxon>
        <taxon>Arachnida</taxon>
        <taxon>Acari</taxon>
        <taxon>Parasitiformes</taxon>
        <taxon>Ixodida</taxon>
        <taxon>Ixodoidea</taxon>
        <taxon>Ixodidae</taxon>
        <taxon>Hyalomminae</taxon>
        <taxon>Hyalomma</taxon>
    </lineage>
</organism>
<comment type="caution">
    <text evidence="1">The sequence shown here is derived from an EMBL/GenBank/DDBJ whole genome shotgun (WGS) entry which is preliminary data.</text>
</comment>